<dbReference type="EMBL" id="JAFLCK010000002">
    <property type="protein sequence ID" value="MBN8659206.1"/>
    <property type="molecule type" value="Genomic_DNA"/>
</dbReference>
<keyword evidence="2" id="KW-0813">Transport</keyword>
<evidence type="ECO:0000256" key="2">
    <source>
        <dbReference type="ARBA" id="ARBA00022448"/>
    </source>
</evidence>
<name>A0A8J7P6Z5_9BACT</name>
<sequence>MSLKVQGVGKRFYDKGRGEFYGCKDISFAVQPGEVFGLLGPNGAGKTTTLRVVSTIYAPTEGTAFINEIDVSKDPQGARRHLGFLSSTSGLYERLTAREILQYFGRLCDMKEELLNQRIDMLLEALDFKQYADTRVAKLSQGTRQKVSIARSIIHDPLLIILDEPSTGLDVLAASAMHEFVRQERHLGKCILLSTHTMSEAEKLCDRIGVISEGRLLAVGTVEELKELTGKANLEEAFVKLVRKSESLTNA</sequence>
<dbReference type="Pfam" id="PF00005">
    <property type="entry name" value="ABC_tran"/>
    <property type="match status" value="1"/>
</dbReference>
<protein>
    <submittedName>
        <fullName evidence="6">ATP-binding cassette domain-containing protein</fullName>
    </submittedName>
</protein>
<dbReference type="InterPro" id="IPR027417">
    <property type="entry name" value="P-loop_NTPase"/>
</dbReference>
<dbReference type="PROSITE" id="PS50893">
    <property type="entry name" value="ABC_TRANSPORTER_2"/>
    <property type="match status" value="1"/>
</dbReference>
<organism evidence="6 7">
    <name type="scientific">Candidatus Obscuribacter phosphatis</name>
    <dbReference type="NCBI Taxonomy" id="1906157"/>
    <lineage>
        <taxon>Bacteria</taxon>
        <taxon>Bacillati</taxon>
        <taxon>Candidatus Melainabacteria</taxon>
        <taxon>Candidatus Obscuribacterales</taxon>
        <taxon>Candidatus Obscuribacteraceae</taxon>
        <taxon>Candidatus Obscuribacter</taxon>
    </lineage>
</organism>
<keyword evidence="3" id="KW-0547">Nucleotide-binding</keyword>
<accession>A0A8J7P6Z5</accession>
<evidence type="ECO:0000256" key="3">
    <source>
        <dbReference type="ARBA" id="ARBA00022741"/>
    </source>
</evidence>
<proteinExistence type="inferred from homology"/>
<feature type="domain" description="ABC transporter" evidence="5">
    <location>
        <begin position="3"/>
        <end position="238"/>
    </location>
</feature>
<dbReference type="AlphaFoldDB" id="A0A8J7P6Z5"/>
<dbReference type="GO" id="GO:0016887">
    <property type="term" value="F:ATP hydrolysis activity"/>
    <property type="evidence" value="ECO:0007669"/>
    <property type="project" value="InterPro"/>
</dbReference>
<comment type="similarity">
    <text evidence="1">Belongs to the ABC transporter superfamily.</text>
</comment>
<gene>
    <name evidence="6" type="ORF">J0M35_02505</name>
</gene>
<dbReference type="SMART" id="SM00382">
    <property type="entry name" value="AAA"/>
    <property type="match status" value="1"/>
</dbReference>
<comment type="caution">
    <text evidence="6">The sequence shown here is derived from an EMBL/GenBank/DDBJ whole genome shotgun (WGS) entry which is preliminary data.</text>
</comment>
<dbReference type="PANTHER" id="PTHR42711">
    <property type="entry name" value="ABC TRANSPORTER ATP-BINDING PROTEIN"/>
    <property type="match status" value="1"/>
</dbReference>
<dbReference type="Proteomes" id="UP000664277">
    <property type="component" value="Unassembled WGS sequence"/>
</dbReference>
<reference evidence="6" key="1">
    <citation type="submission" date="2021-02" db="EMBL/GenBank/DDBJ databases">
        <title>Genome-Resolved Metagenomics of a Microbial Community Performing Photosynthetic Biological Nutrient Removal.</title>
        <authorList>
            <person name="Mcdaniel E.A."/>
        </authorList>
    </citation>
    <scope>NUCLEOTIDE SEQUENCE</scope>
    <source>
        <strain evidence="6">UWPOB_OBS1</strain>
    </source>
</reference>
<evidence type="ECO:0000259" key="5">
    <source>
        <dbReference type="PROSITE" id="PS50893"/>
    </source>
</evidence>
<evidence type="ECO:0000313" key="7">
    <source>
        <dbReference type="Proteomes" id="UP000664277"/>
    </source>
</evidence>
<dbReference type="SUPFAM" id="SSF52540">
    <property type="entry name" value="P-loop containing nucleoside triphosphate hydrolases"/>
    <property type="match status" value="1"/>
</dbReference>
<dbReference type="Gene3D" id="3.40.50.300">
    <property type="entry name" value="P-loop containing nucleotide triphosphate hydrolases"/>
    <property type="match status" value="1"/>
</dbReference>
<dbReference type="PANTHER" id="PTHR42711:SF5">
    <property type="entry name" value="ABC TRANSPORTER ATP-BINDING PROTEIN NATA"/>
    <property type="match status" value="1"/>
</dbReference>
<dbReference type="InterPro" id="IPR050763">
    <property type="entry name" value="ABC_transporter_ATP-binding"/>
</dbReference>
<keyword evidence="4 6" id="KW-0067">ATP-binding</keyword>
<dbReference type="GO" id="GO:0005524">
    <property type="term" value="F:ATP binding"/>
    <property type="evidence" value="ECO:0007669"/>
    <property type="project" value="UniProtKB-KW"/>
</dbReference>
<dbReference type="InterPro" id="IPR003593">
    <property type="entry name" value="AAA+_ATPase"/>
</dbReference>
<evidence type="ECO:0000313" key="6">
    <source>
        <dbReference type="EMBL" id="MBN8659206.1"/>
    </source>
</evidence>
<evidence type="ECO:0000256" key="1">
    <source>
        <dbReference type="ARBA" id="ARBA00005417"/>
    </source>
</evidence>
<evidence type="ECO:0000256" key="4">
    <source>
        <dbReference type="ARBA" id="ARBA00022840"/>
    </source>
</evidence>
<dbReference type="InterPro" id="IPR003439">
    <property type="entry name" value="ABC_transporter-like_ATP-bd"/>
</dbReference>